<keyword evidence="6" id="KW-0408">Iron</keyword>
<dbReference type="InterPro" id="IPR012349">
    <property type="entry name" value="Split_barrel_FMN-bd"/>
</dbReference>
<dbReference type="InterPro" id="IPR048574">
    <property type="entry name" value="RUBY_RBDX"/>
</dbReference>
<dbReference type="Pfam" id="PF01613">
    <property type="entry name" value="Flavin_Reduct"/>
    <property type="match status" value="1"/>
</dbReference>
<dbReference type="Proteomes" id="UP000824263">
    <property type="component" value="Unassembled WGS sequence"/>
</dbReference>
<protein>
    <submittedName>
        <fullName evidence="8">Flavin reductase</fullName>
    </submittedName>
</protein>
<name>A0A9D1R8N5_9FIRM</name>
<dbReference type="SUPFAM" id="SSF50475">
    <property type="entry name" value="FMN-binding split barrel"/>
    <property type="match status" value="1"/>
</dbReference>
<keyword evidence="3" id="KW-0479">Metal-binding</keyword>
<evidence type="ECO:0000256" key="6">
    <source>
        <dbReference type="ARBA" id="ARBA00023004"/>
    </source>
</evidence>
<organism evidence="8 9">
    <name type="scientific">Candidatus Dorea gallistercoris</name>
    <dbReference type="NCBI Taxonomy" id="2838542"/>
    <lineage>
        <taxon>Bacteria</taxon>
        <taxon>Bacillati</taxon>
        <taxon>Bacillota</taxon>
        <taxon>Clostridia</taxon>
        <taxon>Lachnospirales</taxon>
        <taxon>Lachnospiraceae</taxon>
        <taxon>Dorea</taxon>
    </lineage>
</organism>
<comment type="caution">
    <text evidence="8">The sequence shown here is derived from an EMBL/GenBank/DDBJ whole genome shotgun (WGS) entry which is preliminary data.</text>
</comment>
<keyword evidence="4" id="KW-0249">Electron transport</keyword>
<evidence type="ECO:0000256" key="4">
    <source>
        <dbReference type="ARBA" id="ARBA00022982"/>
    </source>
</evidence>
<keyword evidence="2" id="KW-0813">Transport</keyword>
<evidence type="ECO:0000256" key="1">
    <source>
        <dbReference type="ARBA" id="ARBA00001965"/>
    </source>
</evidence>
<dbReference type="GO" id="GO:0010181">
    <property type="term" value="F:FMN binding"/>
    <property type="evidence" value="ECO:0007669"/>
    <property type="project" value="InterPro"/>
</dbReference>
<dbReference type="PROSITE" id="PS50903">
    <property type="entry name" value="RUBREDOXIN_LIKE"/>
    <property type="match status" value="1"/>
</dbReference>
<dbReference type="SUPFAM" id="SSF57802">
    <property type="entry name" value="Rubredoxin-like"/>
    <property type="match status" value="1"/>
</dbReference>
<sequence>MNTNVFRNLSYGLYVISTLDKERNTGCIANSIMQITSSPATVALSMNHDNFTNSCIKESGRFAVSILSESSDPSLIGNFGFQSGRNVDKFDGIDFRMESGLPIITDSCGYLVCRVIDQMETSTHTVFLGEVIDGDVIESAPAMTYSYYHKVIKGKSPKNAPTYLPEEDGPAGKEVWKCSVCGYVYDGETPFEELPDTFTCPICQQPKEKFQKVTA</sequence>
<dbReference type="SMART" id="SM00903">
    <property type="entry name" value="Flavin_Reduct"/>
    <property type="match status" value="1"/>
</dbReference>
<reference evidence="8" key="2">
    <citation type="submission" date="2021-04" db="EMBL/GenBank/DDBJ databases">
        <authorList>
            <person name="Gilroy R."/>
        </authorList>
    </citation>
    <scope>NUCLEOTIDE SEQUENCE</scope>
    <source>
        <strain evidence="8">ChiSxjej1B13-11762</strain>
    </source>
</reference>
<evidence type="ECO:0000256" key="2">
    <source>
        <dbReference type="ARBA" id="ARBA00022448"/>
    </source>
</evidence>
<evidence type="ECO:0000256" key="3">
    <source>
        <dbReference type="ARBA" id="ARBA00022723"/>
    </source>
</evidence>
<comment type="cofactor">
    <cofactor evidence="1">
        <name>Fe(3+)</name>
        <dbReference type="ChEBI" id="CHEBI:29034"/>
    </cofactor>
</comment>
<dbReference type="InterPro" id="IPR024935">
    <property type="entry name" value="Rubredoxin_dom"/>
</dbReference>
<dbReference type="Pfam" id="PF21349">
    <property type="entry name" value="RUBY_RBDX"/>
    <property type="match status" value="1"/>
</dbReference>
<evidence type="ECO:0000256" key="5">
    <source>
        <dbReference type="ARBA" id="ARBA00023002"/>
    </source>
</evidence>
<dbReference type="Gene3D" id="2.30.110.10">
    <property type="entry name" value="Electron Transport, Fmn-binding Protein, Chain A"/>
    <property type="match status" value="1"/>
</dbReference>
<gene>
    <name evidence="8" type="ORF">H9873_05460</name>
</gene>
<accession>A0A9D1R8N5</accession>
<proteinExistence type="predicted"/>
<dbReference type="Gene3D" id="2.20.28.10">
    <property type="match status" value="1"/>
</dbReference>
<dbReference type="EMBL" id="DXGF01000101">
    <property type="protein sequence ID" value="HIW83751.1"/>
    <property type="molecule type" value="Genomic_DNA"/>
</dbReference>
<evidence type="ECO:0000313" key="9">
    <source>
        <dbReference type="Proteomes" id="UP000824263"/>
    </source>
</evidence>
<feature type="domain" description="Rubredoxin-like" evidence="7">
    <location>
        <begin position="173"/>
        <end position="213"/>
    </location>
</feature>
<keyword evidence="5" id="KW-0560">Oxidoreductase</keyword>
<dbReference type="PANTHER" id="PTHR30466:SF1">
    <property type="entry name" value="FMN REDUCTASE (NADH) RUTF"/>
    <property type="match status" value="1"/>
</dbReference>
<evidence type="ECO:0000259" key="7">
    <source>
        <dbReference type="PROSITE" id="PS50903"/>
    </source>
</evidence>
<dbReference type="InterPro" id="IPR050268">
    <property type="entry name" value="NADH-dep_flavin_reductase"/>
</dbReference>
<dbReference type="GO" id="GO:0042602">
    <property type="term" value="F:riboflavin reductase (NADPH) activity"/>
    <property type="evidence" value="ECO:0007669"/>
    <property type="project" value="TreeGrafter"/>
</dbReference>
<reference evidence="8" key="1">
    <citation type="journal article" date="2021" name="PeerJ">
        <title>Extensive microbial diversity within the chicken gut microbiome revealed by metagenomics and culture.</title>
        <authorList>
            <person name="Gilroy R."/>
            <person name="Ravi A."/>
            <person name="Getino M."/>
            <person name="Pursley I."/>
            <person name="Horton D.L."/>
            <person name="Alikhan N.F."/>
            <person name="Baker D."/>
            <person name="Gharbi K."/>
            <person name="Hall N."/>
            <person name="Watson M."/>
            <person name="Adriaenssens E.M."/>
            <person name="Foster-Nyarko E."/>
            <person name="Jarju S."/>
            <person name="Secka A."/>
            <person name="Antonio M."/>
            <person name="Oren A."/>
            <person name="Chaudhuri R.R."/>
            <person name="La Ragione R."/>
            <person name="Hildebrand F."/>
            <person name="Pallen M.J."/>
        </authorList>
    </citation>
    <scope>NUCLEOTIDE SEQUENCE</scope>
    <source>
        <strain evidence="8">ChiSxjej1B13-11762</strain>
    </source>
</reference>
<dbReference type="InterPro" id="IPR024934">
    <property type="entry name" value="Rubredoxin-like_dom"/>
</dbReference>
<dbReference type="CDD" id="cd00730">
    <property type="entry name" value="rubredoxin"/>
    <property type="match status" value="1"/>
</dbReference>
<dbReference type="PANTHER" id="PTHR30466">
    <property type="entry name" value="FLAVIN REDUCTASE"/>
    <property type="match status" value="1"/>
</dbReference>
<dbReference type="AlphaFoldDB" id="A0A9D1R8N5"/>
<dbReference type="InterPro" id="IPR002563">
    <property type="entry name" value="Flavin_Rdtase-like_dom"/>
</dbReference>
<dbReference type="GO" id="GO:0005506">
    <property type="term" value="F:iron ion binding"/>
    <property type="evidence" value="ECO:0007669"/>
    <property type="project" value="InterPro"/>
</dbReference>
<evidence type="ECO:0000313" key="8">
    <source>
        <dbReference type="EMBL" id="HIW83751.1"/>
    </source>
</evidence>